<dbReference type="AlphaFoldDB" id="A0A6A6PE34"/>
<evidence type="ECO:0000256" key="1">
    <source>
        <dbReference type="SAM" id="MobiDB-lite"/>
    </source>
</evidence>
<organism evidence="2 3">
    <name type="scientific">Lineolata rhizophorae</name>
    <dbReference type="NCBI Taxonomy" id="578093"/>
    <lineage>
        <taxon>Eukaryota</taxon>
        <taxon>Fungi</taxon>
        <taxon>Dikarya</taxon>
        <taxon>Ascomycota</taxon>
        <taxon>Pezizomycotina</taxon>
        <taxon>Dothideomycetes</taxon>
        <taxon>Dothideomycetes incertae sedis</taxon>
        <taxon>Lineolatales</taxon>
        <taxon>Lineolataceae</taxon>
        <taxon>Lineolata</taxon>
    </lineage>
</organism>
<keyword evidence="3" id="KW-1185">Reference proteome</keyword>
<feature type="region of interest" description="Disordered" evidence="1">
    <location>
        <begin position="1"/>
        <end position="61"/>
    </location>
</feature>
<sequence>MALGPRSGYDIGGWDPLDAAAGPRSGQSSLPLPASSHQSQNTSPETHHCRHQTVQRIRSRGRTRNCSALPCPPLTRAVCGRKLGPSTPYQARLLPGSGSFSFLLTSFGRSRANRFFR</sequence>
<gene>
    <name evidence="2" type="ORF">BDY21DRAFT_9938</name>
</gene>
<feature type="compositionally biased region" description="Polar residues" evidence="1">
    <location>
        <begin position="25"/>
        <end position="44"/>
    </location>
</feature>
<evidence type="ECO:0000313" key="3">
    <source>
        <dbReference type="Proteomes" id="UP000799766"/>
    </source>
</evidence>
<reference evidence="2" key="1">
    <citation type="journal article" date="2020" name="Stud. Mycol.">
        <title>101 Dothideomycetes genomes: a test case for predicting lifestyles and emergence of pathogens.</title>
        <authorList>
            <person name="Haridas S."/>
            <person name="Albert R."/>
            <person name="Binder M."/>
            <person name="Bloem J."/>
            <person name="Labutti K."/>
            <person name="Salamov A."/>
            <person name="Andreopoulos B."/>
            <person name="Baker S."/>
            <person name="Barry K."/>
            <person name="Bills G."/>
            <person name="Bluhm B."/>
            <person name="Cannon C."/>
            <person name="Castanera R."/>
            <person name="Culley D."/>
            <person name="Daum C."/>
            <person name="Ezra D."/>
            <person name="Gonzalez J."/>
            <person name="Henrissat B."/>
            <person name="Kuo A."/>
            <person name="Liang C."/>
            <person name="Lipzen A."/>
            <person name="Lutzoni F."/>
            <person name="Magnuson J."/>
            <person name="Mondo S."/>
            <person name="Nolan M."/>
            <person name="Ohm R."/>
            <person name="Pangilinan J."/>
            <person name="Park H.-J."/>
            <person name="Ramirez L."/>
            <person name="Alfaro M."/>
            <person name="Sun H."/>
            <person name="Tritt A."/>
            <person name="Yoshinaga Y."/>
            <person name="Zwiers L.-H."/>
            <person name="Turgeon B."/>
            <person name="Goodwin S."/>
            <person name="Spatafora J."/>
            <person name="Crous P."/>
            <person name="Grigoriev I."/>
        </authorList>
    </citation>
    <scope>NUCLEOTIDE SEQUENCE</scope>
    <source>
        <strain evidence="2">ATCC 16933</strain>
    </source>
</reference>
<dbReference type="Proteomes" id="UP000799766">
    <property type="component" value="Unassembled WGS sequence"/>
</dbReference>
<accession>A0A6A6PE34</accession>
<feature type="compositionally biased region" description="Basic residues" evidence="1">
    <location>
        <begin position="48"/>
        <end position="61"/>
    </location>
</feature>
<name>A0A6A6PE34_9PEZI</name>
<evidence type="ECO:0000313" key="2">
    <source>
        <dbReference type="EMBL" id="KAF2462221.1"/>
    </source>
</evidence>
<protein>
    <submittedName>
        <fullName evidence="2">Uncharacterized protein</fullName>
    </submittedName>
</protein>
<dbReference type="EMBL" id="MU001670">
    <property type="protein sequence ID" value="KAF2462221.1"/>
    <property type="molecule type" value="Genomic_DNA"/>
</dbReference>
<proteinExistence type="predicted"/>